<dbReference type="InterPro" id="IPR028082">
    <property type="entry name" value="Peripla_BP_I"/>
</dbReference>
<dbReference type="SUPFAM" id="SSF53822">
    <property type="entry name" value="Periplasmic binding protein-like I"/>
    <property type="match status" value="1"/>
</dbReference>
<keyword evidence="3" id="KW-0238">DNA-binding</keyword>
<dbReference type="SUPFAM" id="SSF47413">
    <property type="entry name" value="lambda repressor-like DNA-binding domains"/>
    <property type="match status" value="1"/>
</dbReference>
<keyword evidence="4" id="KW-0804">Transcription</keyword>
<dbReference type="CDD" id="cd06291">
    <property type="entry name" value="PBP1_Qymf-like"/>
    <property type="match status" value="1"/>
</dbReference>
<feature type="domain" description="HTH lacI-type" evidence="5">
    <location>
        <begin position="3"/>
        <end position="56"/>
    </location>
</feature>
<dbReference type="SMART" id="SM00354">
    <property type="entry name" value="HTH_LACI"/>
    <property type="match status" value="1"/>
</dbReference>
<proteinExistence type="predicted"/>
<accession>A0A3D4S4V7</accession>
<dbReference type="EMBL" id="DQHO01000025">
    <property type="protein sequence ID" value="HCS93854.1"/>
    <property type="molecule type" value="Genomic_DNA"/>
</dbReference>
<evidence type="ECO:0000313" key="7">
    <source>
        <dbReference type="Proteomes" id="UP000262195"/>
    </source>
</evidence>
<dbReference type="Pfam" id="PF13377">
    <property type="entry name" value="Peripla_BP_3"/>
    <property type="match status" value="1"/>
</dbReference>
<dbReference type="PANTHER" id="PTHR30146:SF95">
    <property type="entry name" value="RIBOSE OPERON REPRESSOR"/>
    <property type="match status" value="1"/>
</dbReference>
<dbReference type="STRING" id="1121105.GCA_000421665_01581"/>
<name>A0A3D4S4V7_9ENTE</name>
<dbReference type="InterPro" id="IPR046335">
    <property type="entry name" value="LacI/GalR-like_sensor"/>
</dbReference>
<evidence type="ECO:0000256" key="2">
    <source>
        <dbReference type="ARBA" id="ARBA00023015"/>
    </source>
</evidence>
<dbReference type="PROSITE" id="PS00356">
    <property type="entry name" value="HTH_LACI_1"/>
    <property type="match status" value="1"/>
</dbReference>
<evidence type="ECO:0000256" key="3">
    <source>
        <dbReference type="ARBA" id="ARBA00023125"/>
    </source>
</evidence>
<keyword evidence="2" id="KW-0805">Transcription regulation</keyword>
<dbReference type="InterPro" id="IPR010982">
    <property type="entry name" value="Lambda_DNA-bd_dom_sf"/>
</dbReference>
<dbReference type="GO" id="GO:0000976">
    <property type="term" value="F:transcription cis-regulatory region binding"/>
    <property type="evidence" value="ECO:0007669"/>
    <property type="project" value="TreeGrafter"/>
</dbReference>
<comment type="caution">
    <text evidence="6">The sequence shown here is derived from an EMBL/GenBank/DDBJ whole genome shotgun (WGS) entry which is preliminary data.</text>
</comment>
<dbReference type="PROSITE" id="PS50932">
    <property type="entry name" value="HTH_LACI_2"/>
    <property type="match status" value="1"/>
</dbReference>
<evidence type="ECO:0000256" key="4">
    <source>
        <dbReference type="ARBA" id="ARBA00023163"/>
    </source>
</evidence>
<dbReference type="CDD" id="cd01392">
    <property type="entry name" value="HTH_LacI"/>
    <property type="match status" value="1"/>
</dbReference>
<gene>
    <name evidence="6" type="ORF">DIW15_03995</name>
</gene>
<keyword evidence="1" id="KW-0678">Repressor</keyword>
<dbReference type="PRINTS" id="PR00036">
    <property type="entry name" value="HTHLACI"/>
</dbReference>
<organism evidence="6 7">
    <name type="scientific">Bavariicoccus seileri</name>
    <dbReference type="NCBI Taxonomy" id="549685"/>
    <lineage>
        <taxon>Bacteria</taxon>
        <taxon>Bacillati</taxon>
        <taxon>Bacillota</taxon>
        <taxon>Bacilli</taxon>
        <taxon>Lactobacillales</taxon>
        <taxon>Enterococcaceae</taxon>
        <taxon>Bavariicoccus</taxon>
    </lineage>
</organism>
<dbReference type="InterPro" id="IPR000843">
    <property type="entry name" value="HTH_LacI"/>
</dbReference>
<dbReference type="Pfam" id="PF00356">
    <property type="entry name" value="LacI"/>
    <property type="match status" value="1"/>
</dbReference>
<dbReference type="AlphaFoldDB" id="A0A3D4S4V7"/>
<dbReference type="Gene3D" id="3.40.50.2300">
    <property type="match status" value="2"/>
</dbReference>
<evidence type="ECO:0000259" key="5">
    <source>
        <dbReference type="PROSITE" id="PS50932"/>
    </source>
</evidence>
<sequence length="330" mass="37163">MGVTMKEVAKLAGVGVGTVSRVLNNGSVKSKTRVKVEEAMKVLNYQPNYYARGLKTNRTYSIALILPSIWHPFFAEFAFYVEHYLEERDYKLFLCNSNGHAQKEQEYIQMVKQNKVDGIIGITYSDIDEYISSNLPFVSIDRYFTEDVFYVTSDSQQGGQLAATELIKRGCKELAYIGGYQLTPNETKNRRKSFMAECATRKVTCHSLNMLEPLTHTRESIKKFIEANPGIDGIFAINDSMAIDVCETIELIGKKVPDDIQVIGYDGQRNRDGQPYLVSTIAQPIELMAKTAVELLIGVINDEEVPNRTVLPVTFGEGWSTKKTDYSNDN</sequence>
<dbReference type="Proteomes" id="UP000262195">
    <property type="component" value="Unassembled WGS sequence"/>
</dbReference>
<dbReference type="Gene3D" id="1.10.260.40">
    <property type="entry name" value="lambda repressor-like DNA-binding domains"/>
    <property type="match status" value="1"/>
</dbReference>
<reference evidence="6 7" key="1">
    <citation type="journal article" date="2018" name="Nat. Biotechnol.">
        <title>A standardized bacterial taxonomy based on genome phylogeny substantially revises the tree of life.</title>
        <authorList>
            <person name="Parks D.H."/>
            <person name="Chuvochina M."/>
            <person name="Waite D.W."/>
            <person name="Rinke C."/>
            <person name="Skarshewski A."/>
            <person name="Chaumeil P.A."/>
            <person name="Hugenholtz P."/>
        </authorList>
    </citation>
    <scope>NUCLEOTIDE SEQUENCE [LARGE SCALE GENOMIC DNA]</scope>
    <source>
        <strain evidence="6">UBA11306</strain>
    </source>
</reference>
<protein>
    <submittedName>
        <fullName evidence="6">LacI family transcriptional regulator</fullName>
    </submittedName>
</protein>
<dbReference type="PANTHER" id="PTHR30146">
    <property type="entry name" value="LACI-RELATED TRANSCRIPTIONAL REPRESSOR"/>
    <property type="match status" value="1"/>
</dbReference>
<evidence type="ECO:0000256" key="1">
    <source>
        <dbReference type="ARBA" id="ARBA00022491"/>
    </source>
</evidence>
<evidence type="ECO:0000313" key="6">
    <source>
        <dbReference type="EMBL" id="HCS93854.1"/>
    </source>
</evidence>
<dbReference type="GO" id="GO:0003700">
    <property type="term" value="F:DNA-binding transcription factor activity"/>
    <property type="evidence" value="ECO:0007669"/>
    <property type="project" value="TreeGrafter"/>
</dbReference>